<reference evidence="3 4" key="2">
    <citation type="submission" date="2016-08" db="EMBL/GenBank/DDBJ databases">
        <title>Pervasive Adenine N6-methylation of Active Genes in Fungi.</title>
        <authorList>
            <consortium name="DOE Joint Genome Institute"/>
            <person name="Mondo S.J."/>
            <person name="Dannebaum R.O."/>
            <person name="Kuo R.C."/>
            <person name="Labutti K."/>
            <person name="Haridas S."/>
            <person name="Kuo A."/>
            <person name="Salamov A."/>
            <person name="Ahrendt S.R."/>
            <person name="Lipzen A."/>
            <person name="Sullivan W."/>
            <person name="Andreopoulos W.B."/>
            <person name="Clum A."/>
            <person name="Lindquist E."/>
            <person name="Daum C."/>
            <person name="Ramamoorthy G.K."/>
            <person name="Gryganskyi A."/>
            <person name="Culley D."/>
            <person name="Magnuson J.K."/>
            <person name="James T.Y."/>
            <person name="O'Malley M.A."/>
            <person name="Stajich J.E."/>
            <person name="Spatafora J.W."/>
            <person name="Visel A."/>
            <person name="Grigoriev I.V."/>
        </authorList>
    </citation>
    <scope>NUCLEOTIDE SEQUENCE [LARGE SCALE GENOMIC DNA]</scope>
    <source>
        <strain evidence="3 4">S4</strain>
    </source>
</reference>
<reference evidence="3 4" key="1">
    <citation type="submission" date="2016-08" db="EMBL/GenBank/DDBJ databases">
        <title>A Parts List for Fungal Cellulosomes Revealed by Comparative Genomics.</title>
        <authorList>
            <consortium name="DOE Joint Genome Institute"/>
            <person name="Haitjema C.H."/>
            <person name="Gilmore S.P."/>
            <person name="Henske J.K."/>
            <person name="Solomon K.V."/>
            <person name="De Groot R."/>
            <person name="Kuo A."/>
            <person name="Mondo S.J."/>
            <person name="Salamov A.A."/>
            <person name="Labutti K."/>
            <person name="Zhao Z."/>
            <person name="Chiniquy J."/>
            <person name="Barry K."/>
            <person name="Brewer H.M."/>
            <person name="Purvine S.O."/>
            <person name="Wright A.T."/>
            <person name="Boxma B."/>
            <person name="Van Alen T."/>
            <person name="Hackstein J.H."/>
            <person name="Baker S.E."/>
            <person name="Grigoriev I.V."/>
            <person name="O'Malley M.A."/>
        </authorList>
    </citation>
    <scope>NUCLEOTIDE SEQUENCE [LARGE SCALE GENOMIC DNA]</scope>
    <source>
        <strain evidence="3 4">S4</strain>
    </source>
</reference>
<dbReference type="InterPro" id="IPR011333">
    <property type="entry name" value="SKP1/BTB/POZ_sf"/>
</dbReference>
<evidence type="ECO:0000313" key="4">
    <source>
        <dbReference type="Proteomes" id="UP000193944"/>
    </source>
</evidence>
<comment type="caution">
    <text evidence="3">The sequence shown here is derived from an EMBL/GenBank/DDBJ whole genome shotgun (WGS) entry which is preliminary data.</text>
</comment>
<dbReference type="STRING" id="1754192.A0A1Y1WWH9"/>
<evidence type="ECO:0008006" key="5">
    <source>
        <dbReference type="Google" id="ProtNLM"/>
    </source>
</evidence>
<name>A0A1Y1WWH9_9FUNG</name>
<dbReference type="Gene3D" id="3.30.710.10">
    <property type="entry name" value="Potassium Channel Kv1.1, Chain A"/>
    <property type="match status" value="1"/>
</dbReference>
<evidence type="ECO:0000256" key="2">
    <source>
        <dbReference type="SAM" id="Phobius"/>
    </source>
</evidence>
<feature type="transmembrane region" description="Helical" evidence="2">
    <location>
        <begin position="800"/>
        <end position="821"/>
    </location>
</feature>
<feature type="compositionally biased region" description="Low complexity" evidence="1">
    <location>
        <begin position="15"/>
        <end position="28"/>
    </location>
</feature>
<keyword evidence="4" id="KW-1185">Reference proteome</keyword>
<organism evidence="3 4">
    <name type="scientific">Anaeromyces robustus</name>
    <dbReference type="NCBI Taxonomy" id="1754192"/>
    <lineage>
        <taxon>Eukaryota</taxon>
        <taxon>Fungi</taxon>
        <taxon>Fungi incertae sedis</taxon>
        <taxon>Chytridiomycota</taxon>
        <taxon>Chytridiomycota incertae sedis</taxon>
        <taxon>Neocallimastigomycetes</taxon>
        <taxon>Neocallimastigales</taxon>
        <taxon>Neocallimastigaceae</taxon>
        <taxon>Anaeromyces</taxon>
    </lineage>
</organism>
<protein>
    <recommendedName>
        <fullName evidence="5">BTB domain-containing protein</fullName>
    </recommendedName>
</protein>
<sequence>MVDQNNIDNDKNINKGDNGNIRNDSYDYNIDDNDNNNNNYENNDMQNNLDDIESENEQSLNSEENIFYRDRTLLDIINYIFNIDETDSENGDTVCSTNESENVDNEDQIIEDENNNENEYEYENENNENDDVGISMNNLSKYKSTSKLVLNQLNKKKLVDFQHIQGTLRQQAYNLHKYKNGISPKNISDFENNNNNISTSNKKDLNGSLDYIINILKENKDKDKKHSVYSSKLSTAHLHIDEEYKKYFKHRAIPTLPLTFSPTKNSNKYTYSFYYNTGIQSYYENDPPSVVKGNWTEGILNLHLNIHKNLKYEYILWDPYEIPFSLELEWCFDFRPTNMLLESLQLTVMQNDPNSKILDKSMAHIEAITWYVHAGLTSDIINYSYISNIKKQDYIMLEPDAPTSSLPQKENNENIKNTSFDPYENDIHFNGVPVVDFDLNRNNSFLWQRIPEQKVYFFNESTTNEKVINSKFQLTRDGTSFNQVNLSTSAFKQSGFIIKAVIKGEFHSEYFEGHGGSVINLFGGGDRFQIKEYYEKKYRLFDFNCTLKPAFDVDTKILKSVKQHIDEIDSSTTLDPKQFNDEKIILSNKEKQDFTIALLKLDESRKEDKFLLRIRKKCKIKDDSYLIDCFNDTQNNIIKFYLSKESLIKNNHYISRIFGSSNSLASQKQTSSNEIVLKNVDHISLYQIIFYFSKGYFPDQHLYNMYDWIGILTVSSKFQFNNIFKYCEYQLKSFITKETIHEIYGYAIKNKALQLTMKSPKKSEDVIINIKSELNETKKEKSRSKFKLDKYNFIMYMKQLFYHIVNLDLSIITFIFLLVYMNLTLIIGLPIAIFFGYLRFIIFATTAFVSFIEVISDISSYNTWREKLFKIFCTPYVILYILVTILAIIIFALGNGIVFFTFIIIIGLCSLCQSIIWPIVDSTKTFIILSNVINGYCNGMRYAKKNKDSNSIDAPYDLDGNNSIFGSTSSIFKKDCKNTISTNNSKILRSSAFINYDNMDALMKYMNDYFNHESNISKASSFTLVIQDFINGTKIIVPINYRENETSLIKIMLDIWLSCMKSSIILCGRWWRILCFHPFGIFSILYPGFTENYYIYEGYRFFWWHKKSLIEHPHFC</sequence>
<dbReference type="AlphaFoldDB" id="A0A1Y1WWH9"/>
<evidence type="ECO:0000256" key="1">
    <source>
        <dbReference type="SAM" id="MobiDB-lite"/>
    </source>
</evidence>
<evidence type="ECO:0000313" key="3">
    <source>
        <dbReference type="EMBL" id="ORX77668.1"/>
    </source>
</evidence>
<proteinExistence type="predicted"/>
<feature type="transmembrane region" description="Helical" evidence="2">
    <location>
        <begin position="868"/>
        <end position="891"/>
    </location>
</feature>
<dbReference type="EMBL" id="MCFG01000239">
    <property type="protein sequence ID" value="ORX77668.1"/>
    <property type="molecule type" value="Genomic_DNA"/>
</dbReference>
<keyword evidence="2" id="KW-0812">Transmembrane</keyword>
<feature type="transmembrane region" description="Helical" evidence="2">
    <location>
        <begin position="827"/>
        <end position="856"/>
    </location>
</feature>
<accession>A0A1Y1WWH9</accession>
<keyword evidence="2" id="KW-1133">Transmembrane helix</keyword>
<feature type="region of interest" description="Disordered" evidence="1">
    <location>
        <begin position="1"/>
        <end position="47"/>
    </location>
</feature>
<dbReference type="Proteomes" id="UP000193944">
    <property type="component" value="Unassembled WGS sequence"/>
</dbReference>
<keyword evidence="2" id="KW-0472">Membrane</keyword>
<gene>
    <name evidence="3" type="ORF">BCR32DRAFT_270525</name>
</gene>
<feature type="transmembrane region" description="Helical" evidence="2">
    <location>
        <begin position="897"/>
        <end position="920"/>
    </location>
</feature>
<dbReference type="OrthoDB" id="194443at2759"/>
<feature type="compositionally biased region" description="Low complexity" evidence="1">
    <location>
        <begin position="35"/>
        <end position="47"/>
    </location>
</feature>